<evidence type="ECO:0000256" key="1">
    <source>
        <dbReference type="ARBA" id="ARBA00004141"/>
    </source>
</evidence>
<name>A0A2N9L3C2_9BACT</name>
<dbReference type="Pfam" id="PF07681">
    <property type="entry name" value="DoxX"/>
    <property type="match status" value="1"/>
</dbReference>
<dbReference type="EMBL" id="OKRB01000013">
    <property type="protein sequence ID" value="SPE17750.1"/>
    <property type="molecule type" value="Genomic_DNA"/>
</dbReference>
<keyword evidence="3 5" id="KW-1133">Transmembrane helix</keyword>
<reference evidence="7" key="1">
    <citation type="submission" date="2018-02" db="EMBL/GenBank/DDBJ databases">
        <authorList>
            <person name="Hausmann B."/>
        </authorList>
    </citation>
    <scope>NUCLEOTIDE SEQUENCE [LARGE SCALE GENOMIC DNA]</scope>
    <source>
        <strain evidence="7">Peat soil MAG SbA5</strain>
    </source>
</reference>
<proteinExistence type="predicted"/>
<evidence type="ECO:0000256" key="2">
    <source>
        <dbReference type="ARBA" id="ARBA00022692"/>
    </source>
</evidence>
<evidence type="ECO:0000313" key="7">
    <source>
        <dbReference type="Proteomes" id="UP000239735"/>
    </source>
</evidence>
<dbReference type="Proteomes" id="UP000239735">
    <property type="component" value="Unassembled WGS sequence"/>
</dbReference>
<dbReference type="OrthoDB" id="122849at2"/>
<evidence type="ECO:0008006" key="8">
    <source>
        <dbReference type="Google" id="ProtNLM"/>
    </source>
</evidence>
<feature type="transmembrane region" description="Helical" evidence="5">
    <location>
        <begin position="37"/>
        <end position="56"/>
    </location>
</feature>
<feature type="transmembrane region" description="Helical" evidence="5">
    <location>
        <begin position="63"/>
        <end position="83"/>
    </location>
</feature>
<dbReference type="InterPro" id="IPR032808">
    <property type="entry name" value="DoxX"/>
</dbReference>
<keyword evidence="2 5" id="KW-0812">Transmembrane</keyword>
<evidence type="ECO:0000256" key="3">
    <source>
        <dbReference type="ARBA" id="ARBA00022989"/>
    </source>
</evidence>
<sequence length="128" mass="13847">MRIASLIARYLMALIFVVSGSNHLFNFLPQPPPPPGVAGQFLHILMSTGYLYVVGVCEVVPGILLLVNRFVPLALLILGPVIVNIFLTRIFIASAAIPAGIVLAILWALTAWQVRAAFFPTVQPRVAT</sequence>
<organism evidence="6 7">
    <name type="scientific">Candidatus Sulfuritelmatomonas gaucii</name>
    <dbReference type="NCBI Taxonomy" id="2043161"/>
    <lineage>
        <taxon>Bacteria</taxon>
        <taxon>Pseudomonadati</taxon>
        <taxon>Acidobacteriota</taxon>
        <taxon>Terriglobia</taxon>
        <taxon>Terriglobales</taxon>
        <taxon>Acidobacteriaceae</taxon>
        <taxon>Candidatus Sulfuritelmatomonas</taxon>
    </lineage>
</organism>
<accession>A0A2N9L3C2</accession>
<keyword evidence="4 5" id="KW-0472">Membrane</keyword>
<evidence type="ECO:0000256" key="4">
    <source>
        <dbReference type="ARBA" id="ARBA00023136"/>
    </source>
</evidence>
<comment type="subcellular location">
    <subcellularLocation>
        <location evidence="1">Membrane</location>
        <topology evidence="1">Multi-pass membrane protein</topology>
    </subcellularLocation>
</comment>
<feature type="transmembrane region" description="Helical" evidence="5">
    <location>
        <begin position="7"/>
        <end position="25"/>
    </location>
</feature>
<feature type="transmembrane region" description="Helical" evidence="5">
    <location>
        <begin position="89"/>
        <end position="109"/>
    </location>
</feature>
<evidence type="ECO:0000256" key="5">
    <source>
        <dbReference type="SAM" id="Phobius"/>
    </source>
</evidence>
<gene>
    <name evidence="6" type="ORF">SBA5_110110</name>
</gene>
<evidence type="ECO:0000313" key="6">
    <source>
        <dbReference type="EMBL" id="SPE17750.1"/>
    </source>
</evidence>
<protein>
    <recommendedName>
        <fullName evidence="8">DoxX family protein</fullName>
    </recommendedName>
</protein>
<dbReference type="GO" id="GO:0016020">
    <property type="term" value="C:membrane"/>
    <property type="evidence" value="ECO:0007669"/>
    <property type="project" value="UniProtKB-SubCell"/>
</dbReference>
<dbReference type="AlphaFoldDB" id="A0A2N9L3C2"/>